<evidence type="ECO:0000313" key="4">
    <source>
        <dbReference type="Proteomes" id="UP000050277"/>
    </source>
</evidence>
<dbReference type="EMBL" id="LGKP01000004">
    <property type="protein sequence ID" value="KPL91679.1"/>
    <property type="molecule type" value="Genomic_DNA"/>
</dbReference>
<dbReference type="Pfam" id="PF01012">
    <property type="entry name" value="ETF"/>
    <property type="match status" value="1"/>
</dbReference>
<dbReference type="Proteomes" id="UP000050277">
    <property type="component" value="Unassembled WGS sequence"/>
</dbReference>
<accession>A0A0P6YDS3</accession>
<comment type="caution">
    <text evidence="3">The sequence shown here is derived from an EMBL/GenBank/DDBJ whole genome shotgun (WGS) entry which is preliminary data.</text>
</comment>
<keyword evidence="4" id="KW-1185">Reference proteome</keyword>
<gene>
    <name evidence="3" type="ORF">SE18_01445</name>
</gene>
<dbReference type="CDD" id="cd01714">
    <property type="entry name" value="ETF_beta"/>
    <property type="match status" value="1"/>
</dbReference>
<dbReference type="SMART" id="SM00893">
    <property type="entry name" value="ETF"/>
    <property type="match status" value="1"/>
</dbReference>
<organism evidence="3 4">
    <name type="scientific">Herpetosiphon geysericola</name>
    <dbReference type="NCBI Taxonomy" id="70996"/>
    <lineage>
        <taxon>Bacteria</taxon>
        <taxon>Bacillati</taxon>
        <taxon>Chloroflexota</taxon>
        <taxon>Chloroflexia</taxon>
        <taxon>Herpetosiphonales</taxon>
        <taxon>Herpetosiphonaceae</taxon>
        <taxon>Herpetosiphon</taxon>
    </lineage>
</organism>
<evidence type="ECO:0000256" key="1">
    <source>
        <dbReference type="ARBA" id="ARBA00042002"/>
    </source>
</evidence>
<sequence length="257" mass="27605">MHAVVCVKQVPEQNSVKITADKQINSDGINPIINLFDEYAIEEALQWAEKNDGQVTVISLGSDDATDSLKKALAMGANEAVLINDPALEHVDSQSAAKVVAAAIKKLDNVNIVFCGKQSTDDETGQFGPALARFLGWPQLTYVFKVHELSDTSIVVDRALEDTLETVEASLPVVVTAVKDLNEPRYPSLLKIRKVSKQPIPTWSLGDLGLGGSDVAGNVQVADRVPPPARPSGEMISGNVQTQVSSLVQKLVENQIL</sequence>
<dbReference type="SUPFAM" id="SSF52402">
    <property type="entry name" value="Adenine nucleotide alpha hydrolases-like"/>
    <property type="match status" value="1"/>
</dbReference>
<evidence type="ECO:0000259" key="2">
    <source>
        <dbReference type="SMART" id="SM00893"/>
    </source>
</evidence>
<feature type="domain" description="Electron transfer flavoprotein alpha/beta-subunit N-terminal" evidence="2">
    <location>
        <begin position="21"/>
        <end position="212"/>
    </location>
</feature>
<dbReference type="PIRSF" id="PIRSF000090">
    <property type="entry name" value="Beta-ETF"/>
    <property type="match status" value="1"/>
</dbReference>
<dbReference type="Gene3D" id="3.40.50.620">
    <property type="entry name" value="HUPs"/>
    <property type="match status" value="1"/>
</dbReference>
<dbReference type="InterPro" id="IPR033948">
    <property type="entry name" value="ETF_beta_N"/>
</dbReference>
<dbReference type="PATRIC" id="fig|70996.4.peg.689"/>
<dbReference type="STRING" id="70996.SE18_01445"/>
<dbReference type="InterPro" id="IPR012255">
    <property type="entry name" value="ETF_b"/>
</dbReference>
<dbReference type="InterPro" id="IPR014729">
    <property type="entry name" value="Rossmann-like_a/b/a_fold"/>
</dbReference>
<dbReference type="RefSeq" id="WP_054532635.1">
    <property type="nucleotide sequence ID" value="NZ_LGKP01000004.1"/>
</dbReference>
<evidence type="ECO:0000313" key="3">
    <source>
        <dbReference type="EMBL" id="KPL91679.1"/>
    </source>
</evidence>
<dbReference type="PANTHER" id="PTHR21294">
    <property type="entry name" value="ELECTRON TRANSFER FLAVOPROTEIN BETA-SUBUNIT"/>
    <property type="match status" value="1"/>
</dbReference>
<dbReference type="AlphaFoldDB" id="A0A0P6YDS3"/>
<dbReference type="PANTHER" id="PTHR21294:SF17">
    <property type="entry name" value="PROTEIN FIXA"/>
    <property type="match status" value="1"/>
</dbReference>
<dbReference type="OrthoDB" id="9804960at2"/>
<protein>
    <recommendedName>
        <fullName evidence="1">Electron transfer flavoprotein small subunit</fullName>
    </recommendedName>
</protein>
<proteinExistence type="predicted"/>
<reference evidence="3 4" key="1">
    <citation type="submission" date="2015-07" db="EMBL/GenBank/DDBJ databases">
        <title>Whole genome sequence of Herpetosiphon geysericola DSM 7119.</title>
        <authorList>
            <person name="Hemp J."/>
            <person name="Ward L.M."/>
            <person name="Pace L.A."/>
            <person name="Fischer W.W."/>
        </authorList>
    </citation>
    <scope>NUCLEOTIDE SEQUENCE [LARGE SCALE GENOMIC DNA]</scope>
    <source>
        <strain evidence="3 4">DSM 7119</strain>
    </source>
</reference>
<dbReference type="GO" id="GO:0009055">
    <property type="term" value="F:electron transfer activity"/>
    <property type="evidence" value="ECO:0007669"/>
    <property type="project" value="InterPro"/>
</dbReference>
<dbReference type="InterPro" id="IPR014730">
    <property type="entry name" value="ETF_a/b_N"/>
</dbReference>
<name>A0A0P6YDS3_9CHLR</name>